<dbReference type="CDD" id="cd00165">
    <property type="entry name" value="S4"/>
    <property type="match status" value="1"/>
</dbReference>
<dbReference type="KEGG" id="abo:ABO_1098"/>
<dbReference type="AlphaFoldDB" id="Q0VQK2"/>
<evidence type="ECO:0000259" key="8">
    <source>
        <dbReference type="Pfam" id="PF00849"/>
    </source>
</evidence>
<keyword evidence="3 7" id="KW-0413">Isomerase</keyword>
<keyword evidence="11" id="KW-1185">Reference proteome</keyword>
<dbReference type="EC" id="5.4.99.-" evidence="7"/>
<dbReference type="InterPro" id="IPR020094">
    <property type="entry name" value="TruA/RsuA/RluB/E/F_N"/>
</dbReference>
<dbReference type="NCBIfam" id="TIGR00093">
    <property type="entry name" value="pseudouridine synthase"/>
    <property type="match status" value="1"/>
</dbReference>
<dbReference type="InterPro" id="IPR042092">
    <property type="entry name" value="PsdUridine_s_RsuA/RluB/E/F_cat"/>
</dbReference>
<evidence type="ECO:0000256" key="2">
    <source>
        <dbReference type="ARBA" id="ARBA00022884"/>
    </source>
</evidence>
<feature type="domain" description="Pseudouridine synthase RsuA/RluA-like" evidence="8">
    <location>
        <begin position="73"/>
        <end position="201"/>
    </location>
</feature>
<protein>
    <recommendedName>
        <fullName evidence="7">Pseudouridine synthase</fullName>
        <ecNumber evidence="7">5.4.99.-</ecNumber>
    </recommendedName>
</protein>
<evidence type="ECO:0000256" key="6">
    <source>
        <dbReference type="PROSITE-ProRule" id="PRU00182"/>
    </source>
</evidence>
<dbReference type="GO" id="GO:0160136">
    <property type="term" value="F:16S rRNA pseudouridine(516) synthase activity"/>
    <property type="evidence" value="ECO:0007669"/>
    <property type="project" value="UniProtKB-EC"/>
</dbReference>
<dbReference type="SUPFAM" id="SSF55120">
    <property type="entry name" value="Pseudouridine synthase"/>
    <property type="match status" value="1"/>
</dbReference>
<dbReference type="Pfam" id="PF00849">
    <property type="entry name" value="PseudoU_synth_2"/>
    <property type="match status" value="1"/>
</dbReference>
<feature type="domain" description="RNA-binding S4" evidence="9">
    <location>
        <begin position="14"/>
        <end position="54"/>
    </location>
</feature>
<sequence length="248" mass="28486">MLGYHVLMTSRHHRLDRFLSARLQMSRSNLRLLLAAGRVRVNGQVERDRQRRIGLFDAVVCDGEILQANRPRYLMINKPAGVVSATRDEHHPTVLELLPRGQREGLHLAGRLDFNSTGLVLLTNDGAWSRRLSLPETGLWKHYRVSVDKPLSDEDVVSFSQRMWFDFEQIYTQPARLTIRSSFEADVWLHEGKYHQIKRMFGRTGKKVTALHRLAVGRIQLDAYLAPGESRELTQAEQQTALDPEPVE</sequence>
<dbReference type="Gene3D" id="3.30.70.1560">
    <property type="entry name" value="Alpha-L RNA-binding motif"/>
    <property type="match status" value="1"/>
</dbReference>
<dbReference type="GO" id="GO:0016829">
    <property type="term" value="F:lyase activity"/>
    <property type="evidence" value="ECO:0007669"/>
    <property type="project" value="UniProtKB-KW"/>
</dbReference>
<dbReference type="InterPro" id="IPR000748">
    <property type="entry name" value="PsdUridine_synth_RsuA/RluB/E/F"/>
</dbReference>
<keyword evidence="2 6" id="KW-0694">RNA-binding</keyword>
<name>Q0VQK2_ALCBS</name>
<dbReference type="GO" id="GO:0003723">
    <property type="term" value="F:RNA binding"/>
    <property type="evidence" value="ECO:0007669"/>
    <property type="project" value="UniProtKB-KW"/>
</dbReference>
<evidence type="ECO:0000256" key="4">
    <source>
        <dbReference type="ARBA" id="ARBA00036749"/>
    </source>
</evidence>
<dbReference type="Gene3D" id="3.10.290.10">
    <property type="entry name" value="RNA-binding S4 domain"/>
    <property type="match status" value="1"/>
</dbReference>
<dbReference type="PANTHER" id="PTHR47683:SF4">
    <property type="entry name" value="PSEUDOURIDINE SYNTHASE"/>
    <property type="match status" value="1"/>
</dbReference>
<reference evidence="10 11" key="1">
    <citation type="journal article" date="2006" name="Nat. Biotechnol.">
        <title>Genome sequence of the ubiquitous hydrocarbon-degrading marine bacterium Alcanivorax borkumensis.</title>
        <authorList>
            <person name="Schneiker S."/>
            <person name="Martins dos Santos V.A.P."/>
            <person name="Bartels D."/>
            <person name="Bekel T."/>
            <person name="Brecht M."/>
            <person name="Buhrmester J."/>
            <person name="Chernikova T.N."/>
            <person name="Denaro R."/>
            <person name="Ferrer M."/>
            <person name="Gertler C."/>
            <person name="Goesmann A."/>
            <person name="Golyshina O.V."/>
            <person name="Kaminski F."/>
            <person name="Khachane A.N."/>
            <person name="Lang S."/>
            <person name="Linke B."/>
            <person name="McHardy A.C."/>
            <person name="Meyer F."/>
            <person name="Nechitaylo T."/>
            <person name="Puehler A."/>
            <person name="Regenhardt D."/>
            <person name="Rupp O."/>
            <person name="Sabirova J.S."/>
            <person name="Selbitschka W."/>
            <person name="Yakimov M.M."/>
            <person name="Timmis K.N."/>
            <person name="Vorhoelter F.-J."/>
            <person name="Weidner S."/>
            <person name="Kaiser O."/>
            <person name="Golyshin P.N."/>
        </authorList>
    </citation>
    <scope>NUCLEOTIDE SEQUENCE [LARGE SCALE GENOMIC DNA]</scope>
    <source>
        <strain evidence="11">ATCC 700651 / DSM 11573 / NCIMB 13689 / SK2</strain>
    </source>
</reference>
<evidence type="ECO:0000256" key="5">
    <source>
        <dbReference type="ARBA" id="ARBA00037590"/>
    </source>
</evidence>
<dbReference type="InterPro" id="IPR020103">
    <property type="entry name" value="PsdUridine_synth_cat_dom_sf"/>
</dbReference>
<evidence type="ECO:0000256" key="1">
    <source>
        <dbReference type="ARBA" id="ARBA00008348"/>
    </source>
</evidence>
<dbReference type="CDD" id="cd02553">
    <property type="entry name" value="PseudoU_synth_RsuA"/>
    <property type="match status" value="1"/>
</dbReference>
<evidence type="ECO:0000313" key="10">
    <source>
        <dbReference type="EMBL" id="CAL16546.1"/>
    </source>
</evidence>
<dbReference type="InterPro" id="IPR006145">
    <property type="entry name" value="PsdUridine_synth_RsuA/RluA"/>
</dbReference>
<dbReference type="InterPro" id="IPR050343">
    <property type="entry name" value="RsuA_PseudoU_synthase"/>
</dbReference>
<evidence type="ECO:0000256" key="7">
    <source>
        <dbReference type="RuleBase" id="RU003887"/>
    </source>
</evidence>
<dbReference type="Pfam" id="PF01479">
    <property type="entry name" value="S4"/>
    <property type="match status" value="1"/>
</dbReference>
<organism evidence="10 11">
    <name type="scientific">Alcanivorax borkumensis (strain ATCC 700651 / DSM 11573 / NCIMB 13689 / SK2)</name>
    <dbReference type="NCBI Taxonomy" id="393595"/>
    <lineage>
        <taxon>Bacteria</taxon>
        <taxon>Pseudomonadati</taxon>
        <taxon>Pseudomonadota</taxon>
        <taxon>Gammaproteobacteria</taxon>
        <taxon>Oceanospirillales</taxon>
        <taxon>Alcanivoracaceae</taxon>
        <taxon>Alcanivorax</taxon>
    </lineage>
</organism>
<dbReference type="PROSITE" id="PS50889">
    <property type="entry name" value="S4"/>
    <property type="match status" value="1"/>
</dbReference>
<comment type="similarity">
    <text evidence="1 7">Belongs to the pseudouridine synthase RsuA family.</text>
</comment>
<dbReference type="GO" id="GO:0000455">
    <property type="term" value="P:enzyme-directed rRNA pseudouridine synthesis"/>
    <property type="evidence" value="ECO:0007669"/>
    <property type="project" value="UniProtKB-ARBA"/>
</dbReference>
<dbReference type="SUPFAM" id="SSF55174">
    <property type="entry name" value="Alpha-L RNA-binding motif"/>
    <property type="match status" value="1"/>
</dbReference>
<dbReference type="PANTHER" id="PTHR47683">
    <property type="entry name" value="PSEUDOURIDINE SYNTHASE FAMILY PROTEIN-RELATED"/>
    <property type="match status" value="1"/>
</dbReference>
<dbReference type="eggNOG" id="COG1187">
    <property type="taxonomic scope" value="Bacteria"/>
</dbReference>
<evidence type="ECO:0000256" key="3">
    <source>
        <dbReference type="ARBA" id="ARBA00023235"/>
    </source>
</evidence>
<dbReference type="PROSITE" id="PS01149">
    <property type="entry name" value="PSI_RSU"/>
    <property type="match status" value="1"/>
</dbReference>
<comment type="catalytic activity">
    <reaction evidence="4">
        <text>uridine(516) in 16S rRNA = pseudouridine(516) in 16S rRNA</text>
        <dbReference type="Rhea" id="RHEA:38867"/>
        <dbReference type="Rhea" id="RHEA-COMP:10089"/>
        <dbReference type="Rhea" id="RHEA-COMP:10090"/>
        <dbReference type="ChEBI" id="CHEBI:65314"/>
        <dbReference type="ChEBI" id="CHEBI:65315"/>
        <dbReference type="EC" id="5.4.99.19"/>
    </reaction>
</comment>
<dbReference type="HOGENOM" id="CLU_024979_1_2_6"/>
<dbReference type="RefSeq" id="WP_011588381.1">
    <property type="nucleotide sequence ID" value="NC_008260.1"/>
</dbReference>
<dbReference type="InterPro" id="IPR018496">
    <property type="entry name" value="PsdUridine_synth_RsuA/RluB_CS"/>
</dbReference>
<evidence type="ECO:0000313" key="11">
    <source>
        <dbReference type="Proteomes" id="UP000008871"/>
    </source>
</evidence>
<dbReference type="EMBL" id="AM286690">
    <property type="protein sequence ID" value="CAL16546.1"/>
    <property type="molecule type" value="Genomic_DNA"/>
</dbReference>
<dbReference type="InterPro" id="IPR002942">
    <property type="entry name" value="S4_RNA-bd"/>
</dbReference>
<dbReference type="InterPro" id="IPR036986">
    <property type="entry name" value="S4_RNA-bd_sf"/>
</dbReference>
<accession>Q0VQK2</accession>
<proteinExistence type="inferred from homology"/>
<dbReference type="Proteomes" id="UP000008871">
    <property type="component" value="Chromosome"/>
</dbReference>
<comment type="function">
    <text evidence="5">Responsible for synthesis of pseudouridine from uracil-516 in 16S ribosomal RNA.</text>
</comment>
<evidence type="ECO:0000259" key="9">
    <source>
        <dbReference type="Pfam" id="PF01479"/>
    </source>
</evidence>
<gene>
    <name evidence="10" type="primary">rsuA</name>
    <name evidence="10" type="ordered locus">ABO_1098</name>
</gene>
<dbReference type="Gene3D" id="3.30.70.580">
    <property type="entry name" value="Pseudouridine synthase I, catalytic domain, N-terminal subdomain"/>
    <property type="match status" value="1"/>
</dbReference>
<keyword evidence="10" id="KW-0456">Lyase</keyword>
<dbReference type="STRING" id="393595.ABO_1098"/>